<keyword evidence="2 3" id="KW-0143">Chaperone</keyword>
<feature type="region of interest" description="Disordered" evidence="6">
    <location>
        <begin position="1"/>
        <end position="52"/>
    </location>
</feature>
<dbReference type="SUPFAM" id="SSF51064">
    <property type="entry name" value="Head domain of nucleotide exchange factor GrpE"/>
    <property type="match status" value="1"/>
</dbReference>
<dbReference type="HAMAP" id="MF_01151">
    <property type="entry name" value="GrpE"/>
    <property type="match status" value="1"/>
</dbReference>
<evidence type="ECO:0000313" key="8">
    <source>
        <dbReference type="Proteomes" id="UP000559010"/>
    </source>
</evidence>
<dbReference type="Pfam" id="PF01025">
    <property type="entry name" value="GrpE"/>
    <property type="match status" value="1"/>
</dbReference>
<protein>
    <recommendedName>
        <fullName evidence="3 4">Protein GrpE</fullName>
    </recommendedName>
    <alternativeName>
        <fullName evidence="3">HSP-70 cofactor</fullName>
    </alternativeName>
</protein>
<reference evidence="7 8" key="1">
    <citation type="submission" date="2020-04" db="EMBL/GenBank/DDBJ databases">
        <title>Flammeovirgaceae bacterium KN852 isolated from deep sea.</title>
        <authorList>
            <person name="Zhang D.-C."/>
        </authorList>
    </citation>
    <scope>NUCLEOTIDE SEQUENCE [LARGE SCALE GENOMIC DNA]</scope>
    <source>
        <strain evidence="7 8">KN852</strain>
    </source>
</reference>
<name>A0A848IZZ3_9BACT</name>
<keyword evidence="8" id="KW-1185">Reference proteome</keyword>
<comment type="subcellular location">
    <subcellularLocation>
        <location evidence="3">Cytoplasm</location>
    </subcellularLocation>
</comment>
<dbReference type="RefSeq" id="WP_169680892.1">
    <property type="nucleotide sequence ID" value="NZ_JABBNU010000005.1"/>
</dbReference>
<keyword evidence="3 4" id="KW-0346">Stress response</keyword>
<dbReference type="InterPro" id="IPR009012">
    <property type="entry name" value="GrpE_head"/>
</dbReference>
<dbReference type="Gene3D" id="3.90.20.20">
    <property type="match status" value="1"/>
</dbReference>
<dbReference type="PRINTS" id="PR00773">
    <property type="entry name" value="GRPEPROTEIN"/>
</dbReference>
<dbReference type="GO" id="GO:0042803">
    <property type="term" value="F:protein homodimerization activity"/>
    <property type="evidence" value="ECO:0007669"/>
    <property type="project" value="InterPro"/>
</dbReference>
<dbReference type="PANTHER" id="PTHR21237:SF23">
    <property type="entry name" value="GRPE PROTEIN HOMOLOG, MITOCHONDRIAL"/>
    <property type="match status" value="1"/>
</dbReference>
<dbReference type="GO" id="GO:0005737">
    <property type="term" value="C:cytoplasm"/>
    <property type="evidence" value="ECO:0007669"/>
    <property type="project" value="UniProtKB-SubCell"/>
</dbReference>
<comment type="caution">
    <text evidence="7">The sequence shown here is derived from an EMBL/GenBank/DDBJ whole genome shotgun (WGS) entry which is preliminary data.</text>
</comment>
<evidence type="ECO:0000256" key="6">
    <source>
        <dbReference type="SAM" id="MobiDB-lite"/>
    </source>
</evidence>
<dbReference type="PANTHER" id="PTHR21237">
    <property type="entry name" value="GRPE PROTEIN"/>
    <property type="match status" value="1"/>
</dbReference>
<accession>A0A848IZZ3</accession>
<evidence type="ECO:0000313" key="7">
    <source>
        <dbReference type="EMBL" id="NMM48708.1"/>
    </source>
</evidence>
<comment type="function">
    <text evidence="3 4">Participates actively in the response to hyperosmotic and heat shock by preventing the aggregation of stress-denatured proteins, in association with DnaK and GrpE. It is the nucleotide exchange factor for DnaK and may function as a thermosensor. Unfolded proteins bind initially to DnaJ; upon interaction with the DnaJ-bound protein, DnaK hydrolyzes its bound ATP, resulting in the formation of a stable complex. GrpE releases ADP from DnaK; ATP binding to DnaK triggers the release of the substrate protein, thus completing the reaction cycle. Several rounds of ATP-dependent interactions between DnaJ, DnaK and GrpE are required for fully efficient folding.</text>
</comment>
<gene>
    <name evidence="3" type="primary">grpE</name>
    <name evidence="7" type="ORF">HH304_09880</name>
</gene>
<dbReference type="Proteomes" id="UP000559010">
    <property type="component" value="Unassembled WGS sequence"/>
</dbReference>
<comment type="similarity">
    <text evidence="1 3 5">Belongs to the GrpE family.</text>
</comment>
<dbReference type="GO" id="GO:0006457">
    <property type="term" value="P:protein folding"/>
    <property type="evidence" value="ECO:0007669"/>
    <property type="project" value="InterPro"/>
</dbReference>
<dbReference type="GO" id="GO:0051082">
    <property type="term" value="F:unfolded protein binding"/>
    <property type="evidence" value="ECO:0007669"/>
    <property type="project" value="TreeGrafter"/>
</dbReference>
<dbReference type="EMBL" id="JABBNU010000005">
    <property type="protein sequence ID" value="NMM48708.1"/>
    <property type="molecule type" value="Genomic_DNA"/>
</dbReference>
<dbReference type="Gene3D" id="2.30.22.10">
    <property type="entry name" value="Head domain of nucleotide exchange factor GrpE"/>
    <property type="match status" value="1"/>
</dbReference>
<dbReference type="GO" id="GO:0000774">
    <property type="term" value="F:adenyl-nucleotide exchange factor activity"/>
    <property type="evidence" value="ECO:0007669"/>
    <property type="project" value="InterPro"/>
</dbReference>
<comment type="subunit">
    <text evidence="3">Homodimer.</text>
</comment>
<evidence type="ECO:0000256" key="2">
    <source>
        <dbReference type="ARBA" id="ARBA00023186"/>
    </source>
</evidence>
<dbReference type="GO" id="GO:0051087">
    <property type="term" value="F:protein-folding chaperone binding"/>
    <property type="evidence" value="ECO:0007669"/>
    <property type="project" value="InterPro"/>
</dbReference>
<evidence type="ECO:0000256" key="4">
    <source>
        <dbReference type="RuleBase" id="RU000639"/>
    </source>
</evidence>
<dbReference type="InterPro" id="IPR000740">
    <property type="entry name" value="GrpE"/>
</dbReference>
<evidence type="ECO:0000256" key="3">
    <source>
        <dbReference type="HAMAP-Rule" id="MF_01151"/>
    </source>
</evidence>
<proteinExistence type="inferred from homology"/>
<dbReference type="CDD" id="cd00446">
    <property type="entry name" value="GrpE"/>
    <property type="match status" value="1"/>
</dbReference>
<dbReference type="AlphaFoldDB" id="A0A848IZZ3"/>
<dbReference type="SUPFAM" id="SSF58014">
    <property type="entry name" value="Coiled-coil domain of nucleotide exchange factor GrpE"/>
    <property type="match status" value="1"/>
</dbReference>
<organism evidence="7 8">
    <name type="scientific">Marinigracilibium pacificum</name>
    <dbReference type="NCBI Taxonomy" id="2729599"/>
    <lineage>
        <taxon>Bacteria</taxon>
        <taxon>Pseudomonadati</taxon>
        <taxon>Bacteroidota</taxon>
        <taxon>Cytophagia</taxon>
        <taxon>Cytophagales</taxon>
        <taxon>Flammeovirgaceae</taxon>
        <taxon>Marinigracilibium</taxon>
    </lineage>
</organism>
<sequence length="192" mass="21796">MSSSQKDTKNQQEQEVKDINQEKEVENAVEEKELGKEQNESENQSEESKLKAEVDSLNDKYIRLYSEFENYRRRTAKERLEMVKTAGEDILKDLLPIMDDFERGLNAMKDENPDVVAGVKLIHDKLARVLESKGVKVMDVNQGSVFDADFQEAVTAIPSPSPELKGKVVDVIEKGYMIDEKVLRFAKVVIGS</sequence>
<dbReference type="PROSITE" id="PS01071">
    <property type="entry name" value="GRPE"/>
    <property type="match status" value="1"/>
</dbReference>
<feature type="compositionally biased region" description="Basic and acidic residues" evidence="6">
    <location>
        <begin position="1"/>
        <end position="39"/>
    </location>
</feature>
<keyword evidence="3" id="KW-0963">Cytoplasm</keyword>
<evidence type="ECO:0000256" key="5">
    <source>
        <dbReference type="RuleBase" id="RU004478"/>
    </source>
</evidence>
<evidence type="ECO:0000256" key="1">
    <source>
        <dbReference type="ARBA" id="ARBA00009054"/>
    </source>
</evidence>
<dbReference type="InterPro" id="IPR013805">
    <property type="entry name" value="GrpE_CC"/>
</dbReference>